<reference evidence="1 2" key="1">
    <citation type="journal article" date="2022" name="Hortic Res">
        <title>A haplotype resolved chromosomal level avocado genome allows analysis of novel avocado genes.</title>
        <authorList>
            <person name="Nath O."/>
            <person name="Fletcher S.J."/>
            <person name="Hayward A."/>
            <person name="Shaw L.M."/>
            <person name="Masouleh A.K."/>
            <person name="Furtado A."/>
            <person name="Henry R.J."/>
            <person name="Mitter N."/>
        </authorList>
    </citation>
    <scope>NUCLEOTIDE SEQUENCE [LARGE SCALE GENOMIC DNA]</scope>
    <source>
        <strain evidence="2">cv. Hass</strain>
    </source>
</reference>
<dbReference type="Proteomes" id="UP001234297">
    <property type="component" value="Chromosome 8"/>
</dbReference>
<accession>A0ACC2LGL2</accession>
<protein>
    <submittedName>
        <fullName evidence="1">Uncharacterized protein</fullName>
    </submittedName>
</protein>
<keyword evidence="2" id="KW-1185">Reference proteome</keyword>
<organism evidence="1 2">
    <name type="scientific">Persea americana</name>
    <name type="common">Avocado</name>
    <dbReference type="NCBI Taxonomy" id="3435"/>
    <lineage>
        <taxon>Eukaryota</taxon>
        <taxon>Viridiplantae</taxon>
        <taxon>Streptophyta</taxon>
        <taxon>Embryophyta</taxon>
        <taxon>Tracheophyta</taxon>
        <taxon>Spermatophyta</taxon>
        <taxon>Magnoliopsida</taxon>
        <taxon>Magnoliidae</taxon>
        <taxon>Laurales</taxon>
        <taxon>Lauraceae</taxon>
        <taxon>Persea</taxon>
    </lineage>
</organism>
<evidence type="ECO:0000313" key="2">
    <source>
        <dbReference type="Proteomes" id="UP001234297"/>
    </source>
</evidence>
<gene>
    <name evidence="1" type="ORF">MRB53_025902</name>
</gene>
<comment type="caution">
    <text evidence="1">The sequence shown here is derived from an EMBL/GenBank/DDBJ whole genome shotgun (WGS) entry which is preliminary data.</text>
</comment>
<dbReference type="EMBL" id="CM056816">
    <property type="protein sequence ID" value="KAJ8632566.1"/>
    <property type="molecule type" value="Genomic_DNA"/>
</dbReference>
<sequence>MTEKSDSVSVLETLRCAGKATARLVTKRRRKNPKGREGEENIGLLRSVQRSDVGEKRLDTKKQQQHQKKKKKKKRNDRWSSRYVDGEGGVLLKFFLPVSLTRSPTRSPSSVTSRSPPQDSHRVEERALSGCWSLLIPQYLITA</sequence>
<evidence type="ECO:0000313" key="1">
    <source>
        <dbReference type="EMBL" id="KAJ8632566.1"/>
    </source>
</evidence>
<proteinExistence type="predicted"/>
<name>A0ACC2LGL2_PERAE</name>